<evidence type="ECO:0000313" key="1">
    <source>
        <dbReference type="EMBL" id="CBH74233.1"/>
    </source>
</evidence>
<evidence type="ECO:0008006" key="2">
    <source>
        <dbReference type="Google" id="ProtNLM"/>
    </source>
</evidence>
<dbReference type="InterPro" id="IPR011051">
    <property type="entry name" value="RmlC_Cupin_sf"/>
</dbReference>
<dbReference type="EMBL" id="CABL01000001">
    <property type="protein sequence ID" value="CBH74233.1"/>
    <property type="molecule type" value="Genomic_DNA"/>
</dbReference>
<name>E6PCP9_9ZZZZ</name>
<dbReference type="AlphaFoldDB" id="E6PCP9"/>
<comment type="caution">
    <text evidence="1">The sequence shown here is derived from an EMBL/GenBank/DDBJ whole genome shotgun (WGS) entry which is preliminary data.</text>
</comment>
<gene>
    <name evidence="1" type="ORF">CARN1_2120</name>
</gene>
<dbReference type="Gene3D" id="2.60.120.10">
    <property type="entry name" value="Jelly Rolls"/>
    <property type="match status" value="1"/>
</dbReference>
<proteinExistence type="predicted"/>
<dbReference type="Pfam" id="PF05962">
    <property type="entry name" value="HutD"/>
    <property type="match status" value="1"/>
</dbReference>
<protein>
    <recommendedName>
        <fullName evidence="2">HutD family protein</fullName>
    </recommendedName>
</protein>
<dbReference type="PANTHER" id="PTHR37943">
    <property type="entry name" value="PROTEIN VES"/>
    <property type="match status" value="1"/>
</dbReference>
<reference evidence="1" key="1">
    <citation type="submission" date="2009-10" db="EMBL/GenBank/DDBJ databases">
        <title>Diversity of trophic interactions inside an arsenic-rich microbial ecosystem.</title>
        <authorList>
            <person name="Bertin P.N."/>
            <person name="Heinrich-Salmeron A."/>
            <person name="Pelletier E."/>
            <person name="Goulhen-Chollet F."/>
            <person name="Arsene-Ploetze F."/>
            <person name="Gallien S."/>
            <person name="Calteau A."/>
            <person name="Vallenet D."/>
            <person name="Casiot C."/>
            <person name="Chane-Woon-Ming B."/>
            <person name="Giloteaux L."/>
            <person name="Barakat M."/>
            <person name="Bonnefoy V."/>
            <person name="Bruneel O."/>
            <person name="Chandler M."/>
            <person name="Cleiss J."/>
            <person name="Duran R."/>
            <person name="Elbaz-Poulichet F."/>
            <person name="Fonknechten N."/>
            <person name="Lauga B."/>
            <person name="Mornico D."/>
            <person name="Ortet P."/>
            <person name="Schaeffer C."/>
            <person name="Siguier P."/>
            <person name="Alexander Thil Smith A."/>
            <person name="Van Dorsselaer A."/>
            <person name="Weissenbach J."/>
            <person name="Medigue C."/>
            <person name="Le Paslier D."/>
        </authorList>
    </citation>
    <scope>NUCLEOTIDE SEQUENCE</scope>
</reference>
<dbReference type="PANTHER" id="PTHR37943:SF1">
    <property type="entry name" value="PROTEIN VES"/>
    <property type="match status" value="1"/>
</dbReference>
<accession>E6PCP9</accession>
<dbReference type="InterPro" id="IPR010282">
    <property type="entry name" value="Uncharacterised_HutD/Ves"/>
</dbReference>
<dbReference type="SUPFAM" id="SSF51182">
    <property type="entry name" value="RmlC-like cupins"/>
    <property type="match status" value="1"/>
</dbReference>
<sequence>MRIIRLADCPEVPWRNGAGTTRELLLEPDLRVTVAHERSGAAFSDFSGWSRTIVPLGAGFSLRLGERGEHAIQAFQPFPFAGSERASASLAAGAIEALNIMTRDGALAHRVVPFPQVPSTEVPLHSVLCFVARGALRLAGAVQEAGTLALAEDAADREELACASPSPEAILLAFQIERPSSNRS</sequence>
<dbReference type="InterPro" id="IPR014710">
    <property type="entry name" value="RmlC-like_jellyroll"/>
</dbReference>
<organism evidence="1">
    <name type="scientific">mine drainage metagenome</name>
    <dbReference type="NCBI Taxonomy" id="410659"/>
    <lineage>
        <taxon>unclassified sequences</taxon>
        <taxon>metagenomes</taxon>
        <taxon>ecological metagenomes</taxon>
    </lineage>
</organism>